<dbReference type="EMBL" id="LN681225">
    <property type="protein sequence ID" value="CEK10944.1"/>
    <property type="molecule type" value="Genomic_DNA"/>
</dbReference>
<reference evidence="2" key="1">
    <citation type="submission" date="2014-09" db="EMBL/GenBank/DDBJ databases">
        <authorList>
            <person name="Gomez-Valero L."/>
        </authorList>
    </citation>
    <scope>NUCLEOTIDE SEQUENCE [LARGE SCALE GENOMIC DNA]</scope>
    <source>
        <strain evidence="2">ATCC35250</strain>
    </source>
</reference>
<name>A0A0A8UVZ1_LEGHA</name>
<dbReference type="KEGG" id="lha:LHA_1912"/>
<dbReference type="HOGENOM" id="CLU_2508643_0_0_6"/>
<evidence type="ECO:0000313" key="1">
    <source>
        <dbReference type="EMBL" id="CEK10944.1"/>
    </source>
</evidence>
<organism evidence="1 2">
    <name type="scientific">Legionella hackeliae</name>
    <dbReference type="NCBI Taxonomy" id="449"/>
    <lineage>
        <taxon>Bacteria</taxon>
        <taxon>Pseudomonadati</taxon>
        <taxon>Pseudomonadota</taxon>
        <taxon>Gammaproteobacteria</taxon>
        <taxon>Legionellales</taxon>
        <taxon>Legionellaceae</taxon>
        <taxon>Legionella</taxon>
    </lineage>
</organism>
<proteinExistence type="predicted"/>
<gene>
    <name evidence="1" type="ORF">LHA_1912</name>
</gene>
<evidence type="ECO:0000313" key="2">
    <source>
        <dbReference type="Proteomes" id="UP000032803"/>
    </source>
</evidence>
<dbReference type="Proteomes" id="UP000032803">
    <property type="component" value="Chromosome I"/>
</dbReference>
<protein>
    <submittedName>
        <fullName evidence="1">Uncharacterized protein</fullName>
    </submittedName>
</protein>
<accession>A0A0A8UVZ1</accession>
<dbReference type="STRING" id="449.LHA_1912"/>
<sequence>MINFFSIHYLGKKTVFIKPGVTLGLGGLILNPFSRHNPLKKQGPTYKNRPFSEIAPIWTVLESSKSTHFLTMGNITHSYSAHRNV</sequence>
<dbReference type="AlphaFoldDB" id="A0A0A8UVZ1"/>
<keyword evidence="2" id="KW-1185">Reference proteome</keyword>